<name>A0ABY6GW45_9GAMM</name>
<protein>
    <submittedName>
        <fullName evidence="2">Uncharacterized protein</fullName>
    </submittedName>
</protein>
<proteinExistence type="predicted"/>
<dbReference type="EMBL" id="CP103300">
    <property type="protein sequence ID" value="UYM16987.1"/>
    <property type="molecule type" value="Genomic_DNA"/>
</dbReference>
<feature type="compositionally biased region" description="Polar residues" evidence="1">
    <location>
        <begin position="147"/>
        <end position="156"/>
    </location>
</feature>
<feature type="compositionally biased region" description="Basic and acidic residues" evidence="1">
    <location>
        <begin position="67"/>
        <end position="80"/>
    </location>
</feature>
<gene>
    <name evidence="2" type="ORF">NX720_03415</name>
</gene>
<evidence type="ECO:0000313" key="2">
    <source>
        <dbReference type="EMBL" id="UYM16987.1"/>
    </source>
</evidence>
<evidence type="ECO:0000256" key="1">
    <source>
        <dbReference type="SAM" id="MobiDB-lite"/>
    </source>
</evidence>
<organism evidence="2 3">
    <name type="scientific">Endozoicomonas euniceicola</name>
    <dbReference type="NCBI Taxonomy" id="1234143"/>
    <lineage>
        <taxon>Bacteria</taxon>
        <taxon>Pseudomonadati</taxon>
        <taxon>Pseudomonadota</taxon>
        <taxon>Gammaproteobacteria</taxon>
        <taxon>Oceanospirillales</taxon>
        <taxon>Endozoicomonadaceae</taxon>
        <taxon>Endozoicomonas</taxon>
    </lineage>
</organism>
<feature type="compositionally biased region" description="Polar residues" evidence="1">
    <location>
        <begin position="104"/>
        <end position="122"/>
    </location>
</feature>
<dbReference type="Proteomes" id="UP001163255">
    <property type="component" value="Chromosome"/>
</dbReference>
<dbReference type="RefSeq" id="WP_262599385.1">
    <property type="nucleotide sequence ID" value="NZ_CP103300.1"/>
</dbReference>
<evidence type="ECO:0000313" key="3">
    <source>
        <dbReference type="Proteomes" id="UP001163255"/>
    </source>
</evidence>
<reference evidence="2" key="1">
    <citation type="submission" date="2022-10" db="EMBL/GenBank/DDBJ databases">
        <title>Completed Genome Sequence of two octocoral isolated bacterium, Endozoicomonas euniceicola EF212T and Endozoicomonas gorgoniicola PS125T.</title>
        <authorList>
            <person name="Chiou Y.-J."/>
            <person name="Chen Y.-H."/>
        </authorList>
    </citation>
    <scope>NUCLEOTIDE SEQUENCE</scope>
    <source>
        <strain evidence="2">EF212</strain>
    </source>
</reference>
<feature type="compositionally biased region" description="Basic and acidic residues" evidence="1">
    <location>
        <begin position="92"/>
        <end position="102"/>
    </location>
</feature>
<feature type="region of interest" description="Disordered" evidence="1">
    <location>
        <begin position="13"/>
        <end position="156"/>
    </location>
</feature>
<accession>A0ABY6GW45</accession>
<feature type="compositionally biased region" description="Acidic residues" evidence="1">
    <location>
        <begin position="44"/>
        <end position="58"/>
    </location>
</feature>
<keyword evidence="3" id="KW-1185">Reference proteome</keyword>
<sequence length="156" mass="18082">MSKYIYATVYEQFTGLKPPEPKSHKPRRRRGYGHPYRMRLNMQEEQDTQEINNDEEGSSLEAGDSIHTIDHKFDKPRFNDSFDINSGIHSEPGMKPRSDRIRNRNYNRSGKSILSNNATFQNPPEEKSTRTPKVTYKKRRQLVGHNVGQSDSITDA</sequence>